<keyword evidence="4" id="KW-0391">Immunity</keyword>
<dbReference type="InterPro" id="IPR042414">
    <property type="entry name" value="CD8B"/>
</dbReference>
<keyword evidence="5 11" id="KW-1133">Transmembrane helix</keyword>
<dbReference type="GO" id="GO:0015026">
    <property type="term" value="F:coreceptor activity"/>
    <property type="evidence" value="ECO:0007669"/>
    <property type="project" value="InterPro"/>
</dbReference>
<evidence type="ECO:0000259" key="13">
    <source>
        <dbReference type="Pfam" id="PF07686"/>
    </source>
</evidence>
<dbReference type="AlphaFoldDB" id="A0A5A9N513"/>
<dbReference type="Gene3D" id="2.60.40.10">
    <property type="entry name" value="Immunoglobulins"/>
    <property type="match status" value="1"/>
</dbReference>
<feature type="signal peptide" evidence="12">
    <location>
        <begin position="1"/>
        <end position="18"/>
    </location>
</feature>
<protein>
    <recommendedName>
        <fullName evidence="13">Immunoglobulin V-set domain-containing protein</fullName>
    </recommendedName>
</protein>
<feature type="transmembrane region" description="Helical" evidence="11">
    <location>
        <begin position="164"/>
        <end position="189"/>
    </location>
</feature>
<dbReference type="GO" id="GO:0002250">
    <property type="term" value="P:adaptive immune response"/>
    <property type="evidence" value="ECO:0007669"/>
    <property type="project" value="UniProtKB-KW"/>
</dbReference>
<evidence type="ECO:0000256" key="1">
    <source>
        <dbReference type="ARBA" id="ARBA00004479"/>
    </source>
</evidence>
<name>A0A5A9N513_9TELE</name>
<keyword evidence="2 11" id="KW-0812">Transmembrane</keyword>
<keyword evidence="15" id="KW-1185">Reference proteome</keyword>
<evidence type="ECO:0000256" key="2">
    <source>
        <dbReference type="ARBA" id="ARBA00022692"/>
    </source>
</evidence>
<feature type="chain" id="PRO_5023073845" description="Immunoglobulin V-set domain-containing protein" evidence="12">
    <location>
        <begin position="19"/>
        <end position="245"/>
    </location>
</feature>
<dbReference type="GO" id="GO:0050776">
    <property type="term" value="P:regulation of immune response"/>
    <property type="evidence" value="ECO:0007669"/>
    <property type="project" value="InterPro"/>
</dbReference>
<feature type="domain" description="Immunoglobulin V-set" evidence="13">
    <location>
        <begin position="33"/>
        <end position="131"/>
    </location>
</feature>
<dbReference type="SUPFAM" id="SSF48726">
    <property type="entry name" value="Immunoglobulin"/>
    <property type="match status" value="1"/>
</dbReference>
<evidence type="ECO:0000256" key="10">
    <source>
        <dbReference type="ARBA" id="ARBA00023319"/>
    </source>
</evidence>
<keyword evidence="7 11" id="KW-0472">Membrane</keyword>
<keyword evidence="3 12" id="KW-0732">Signal</keyword>
<evidence type="ECO:0000256" key="3">
    <source>
        <dbReference type="ARBA" id="ARBA00022729"/>
    </source>
</evidence>
<reference evidence="14 15" key="1">
    <citation type="journal article" date="2019" name="Mol. Ecol. Resour.">
        <title>Chromosome-level genome assembly of Triplophysa tibetana, a fish adapted to the harsh high-altitude environment of the Tibetan Plateau.</title>
        <authorList>
            <person name="Yang X."/>
            <person name="Liu H."/>
            <person name="Ma Z."/>
            <person name="Zou Y."/>
            <person name="Zou M."/>
            <person name="Mao Y."/>
            <person name="Li X."/>
            <person name="Wang H."/>
            <person name="Chen T."/>
            <person name="Wang W."/>
            <person name="Yang R."/>
        </authorList>
    </citation>
    <scope>NUCLEOTIDE SEQUENCE [LARGE SCALE GENOMIC DNA]</scope>
    <source>
        <strain evidence="14">TTIB1903HZAU</strain>
        <tissue evidence="14">Muscle</tissue>
    </source>
</reference>
<dbReference type="InterPro" id="IPR036179">
    <property type="entry name" value="Ig-like_dom_sf"/>
</dbReference>
<sequence>MLHISTTFFLLFGTGVLTVKCPAVSMKGSTGDNKVTIWCEHTIHVTGKLCWFKQTSDALPITLVCMHYTESLQSVEPRYSNNFTKNHLIMHMCGKKTTLTIMDVNISDSGFYFCGAMDYNIQFFNGIRLEVKEKNDMSRKNATENLKKDQKECPVSSENVSGSIFFTLTLLFGGIIICTFSILLILAIYRHHKQQRRGAECQAHQHNYEEQEFESVEYSAVQFSKKKSKSAEEHTDPFLVYTHAT</sequence>
<dbReference type="PANTHER" id="PTHR11292">
    <property type="entry name" value="T-CELL SURFACE GLYCOPROTEIN CD8 BETA CHAIN"/>
    <property type="match status" value="1"/>
</dbReference>
<evidence type="ECO:0000256" key="9">
    <source>
        <dbReference type="ARBA" id="ARBA00023180"/>
    </source>
</evidence>
<gene>
    <name evidence="14" type="ORF">E1301_Tti015517</name>
</gene>
<comment type="caution">
    <text evidence="14">The sequence shown here is derived from an EMBL/GenBank/DDBJ whole genome shotgun (WGS) entry which is preliminary data.</text>
</comment>
<accession>A0A5A9N513</accession>
<organism evidence="14 15">
    <name type="scientific">Triplophysa tibetana</name>
    <dbReference type="NCBI Taxonomy" id="1572043"/>
    <lineage>
        <taxon>Eukaryota</taxon>
        <taxon>Metazoa</taxon>
        <taxon>Chordata</taxon>
        <taxon>Craniata</taxon>
        <taxon>Vertebrata</taxon>
        <taxon>Euteleostomi</taxon>
        <taxon>Actinopterygii</taxon>
        <taxon>Neopterygii</taxon>
        <taxon>Teleostei</taxon>
        <taxon>Ostariophysi</taxon>
        <taxon>Cypriniformes</taxon>
        <taxon>Nemacheilidae</taxon>
        <taxon>Triplophysa</taxon>
    </lineage>
</organism>
<evidence type="ECO:0000313" key="14">
    <source>
        <dbReference type="EMBL" id="KAA0703637.1"/>
    </source>
</evidence>
<dbReference type="EMBL" id="SOYY01000023">
    <property type="protein sequence ID" value="KAA0703637.1"/>
    <property type="molecule type" value="Genomic_DNA"/>
</dbReference>
<comment type="subcellular location">
    <subcellularLocation>
        <location evidence="1">Membrane</location>
        <topology evidence="1">Single-pass type I membrane protein</topology>
    </subcellularLocation>
</comment>
<evidence type="ECO:0000313" key="15">
    <source>
        <dbReference type="Proteomes" id="UP000324632"/>
    </source>
</evidence>
<evidence type="ECO:0000256" key="11">
    <source>
        <dbReference type="SAM" id="Phobius"/>
    </source>
</evidence>
<dbReference type="PANTHER" id="PTHR11292:SF7">
    <property type="entry name" value="T-CELL SURFACE GLYCOPROTEIN CD8 BETA CHAIN-RELATED"/>
    <property type="match status" value="1"/>
</dbReference>
<evidence type="ECO:0000256" key="6">
    <source>
        <dbReference type="ARBA" id="ARBA00023130"/>
    </source>
</evidence>
<evidence type="ECO:0000256" key="12">
    <source>
        <dbReference type="SAM" id="SignalP"/>
    </source>
</evidence>
<dbReference type="InterPro" id="IPR013783">
    <property type="entry name" value="Ig-like_fold"/>
</dbReference>
<dbReference type="Pfam" id="PF07686">
    <property type="entry name" value="V-set"/>
    <property type="match status" value="1"/>
</dbReference>
<evidence type="ECO:0000256" key="7">
    <source>
        <dbReference type="ARBA" id="ARBA00023136"/>
    </source>
</evidence>
<evidence type="ECO:0000256" key="5">
    <source>
        <dbReference type="ARBA" id="ARBA00022989"/>
    </source>
</evidence>
<dbReference type="Proteomes" id="UP000324632">
    <property type="component" value="Chromosome 23"/>
</dbReference>
<evidence type="ECO:0000256" key="4">
    <source>
        <dbReference type="ARBA" id="ARBA00022859"/>
    </source>
</evidence>
<keyword evidence="6" id="KW-1064">Adaptive immunity</keyword>
<evidence type="ECO:0000256" key="8">
    <source>
        <dbReference type="ARBA" id="ARBA00023157"/>
    </source>
</evidence>
<dbReference type="GO" id="GO:0009986">
    <property type="term" value="C:cell surface"/>
    <property type="evidence" value="ECO:0007669"/>
    <property type="project" value="TreeGrafter"/>
</dbReference>
<dbReference type="InterPro" id="IPR013106">
    <property type="entry name" value="Ig_V-set"/>
</dbReference>
<keyword evidence="8" id="KW-1015">Disulfide bond</keyword>
<proteinExistence type="predicted"/>
<keyword evidence="9" id="KW-0325">Glycoprotein</keyword>
<dbReference type="GO" id="GO:0016020">
    <property type="term" value="C:membrane"/>
    <property type="evidence" value="ECO:0007669"/>
    <property type="project" value="UniProtKB-SubCell"/>
</dbReference>
<dbReference type="GO" id="GO:0042288">
    <property type="term" value="F:MHC class I protein binding"/>
    <property type="evidence" value="ECO:0007669"/>
    <property type="project" value="InterPro"/>
</dbReference>
<keyword evidence="10" id="KW-0393">Immunoglobulin domain</keyword>